<accession>A0A4R6QJG6</accession>
<dbReference type="InterPro" id="IPR000914">
    <property type="entry name" value="SBP_5_dom"/>
</dbReference>
<dbReference type="GO" id="GO:0043190">
    <property type="term" value="C:ATP-binding cassette (ABC) transporter complex"/>
    <property type="evidence" value="ECO:0007669"/>
    <property type="project" value="InterPro"/>
</dbReference>
<gene>
    <name evidence="6" type="ORF">DES47_11067</name>
</gene>
<dbReference type="PANTHER" id="PTHR30290">
    <property type="entry name" value="PERIPLASMIC BINDING COMPONENT OF ABC TRANSPORTER"/>
    <property type="match status" value="1"/>
</dbReference>
<dbReference type="InterPro" id="IPR039424">
    <property type="entry name" value="SBP_5"/>
</dbReference>
<name>A0A4R6QJG6_9BURK</name>
<dbReference type="SUPFAM" id="SSF53850">
    <property type="entry name" value="Periplasmic binding protein-like II"/>
    <property type="match status" value="1"/>
</dbReference>
<dbReference type="RefSeq" id="WP_133703400.1">
    <property type="nucleotide sequence ID" value="NZ_SNXS01000010.1"/>
</dbReference>
<evidence type="ECO:0000256" key="1">
    <source>
        <dbReference type="ARBA" id="ARBA00005695"/>
    </source>
</evidence>
<dbReference type="Proteomes" id="UP000295361">
    <property type="component" value="Unassembled WGS sequence"/>
</dbReference>
<dbReference type="PANTHER" id="PTHR30290:SF9">
    <property type="entry name" value="OLIGOPEPTIDE-BINDING PROTEIN APPA"/>
    <property type="match status" value="1"/>
</dbReference>
<evidence type="ECO:0000313" key="6">
    <source>
        <dbReference type="EMBL" id="TDP61855.1"/>
    </source>
</evidence>
<dbReference type="AlphaFoldDB" id="A0A4R6QJG6"/>
<evidence type="ECO:0000259" key="5">
    <source>
        <dbReference type="Pfam" id="PF00496"/>
    </source>
</evidence>
<feature type="chain" id="PRO_5021012146" evidence="4">
    <location>
        <begin position="27"/>
        <end position="523"/>
    </location>
</feature>
<evidence type="ECO:0000256" key="3">
    <source>
        <dbReference type="ARBA" id="ARBA00022729"/>
    </source>
</evidence>
<dbReference type="GO" id="GO:1904680">
    <property type="term" value="F:peptide transmembrane transporter activity"/>
    <property type="evidence" value="ECO:0007669"/>
    <property type="project" value="TreeGrafter"/>
</dbReference>
<evidence type="ECO:0000313" key="7">
    <source>
        <dbReference type="Proteomes" id="UP000295361"/>
    </source>
</evidence>
<dbReference type="CDD" id="cd08498">
    <property type="entry name" value="PBP2_NikA_DppA_OppA_like_2"/>
    <property type="match status" value="1"/>
</dbReference>
<dbReference type="InterPro" id="IPR030678">
    <property type="entry name" value="Peptide/Ni-bd"/>
</dbReference>
<proteinExistence type="inferred from homology"/>
<reference evidence="6 7" key="1">
    <citation type="submission" date="2019-03" db="EMBL/GenBank/DDBJ databases">
        <title>Genomic Encyclopedia of Type Strains, Phase IV (KMG-IV): sequencing the most valuable type-strain genomes for metagenomic binning, comparative biology and taxonomic classification.</title>
        <authorList>
            <person name="Goeker M."/>
        </authorList>
    </citation>
    <scope>NUCLEOTIDE SEQUENCE [LARGE SCALE GENOMIC DNA]</scope>
    <source>
        <strain evidence="6 7">DSM 16998</strain>
    </source>
</reference>
<dbReference type="PIRSF" id="PIRSF002741">
    <property type="entry name" value="MppA"/>
    <property type="match status" value="1"/>
</dbReference>
<sequence>MHSRICAKPLLAVLLGAAGLLGSAQAQEVKYAIAAEVASMDPQFANLPGNMMVAKQMFEAISDVDGDGRLTPKLAESWKRVSANVWEFKLRRGVTFHDGSALTSEDVVYSYARPAIIPPGPATLNGFLTNIVKTEAIDALTVRITTDKPVAVLPNFLSAIPIVSKKISQNLKPEDFEAGNGVIGTGPYKFVKFLRADRVELVRNEAYWGKKPFFAKATIRFIPNPPARTAALLSGEVDAIAQVPPADMARLKQTANIEVITKPLGRYSFLVLNQASDALPLATDAAGKPLTTNPFKDVRVRRAISKAIDRSAIASRVMEGMGVPTQNPIPSTMFGYNKDLPPEPYDLAGAKKLMAEAGYPNCFTFSLLARNDNHPTDSAHVQAIGQMLSRLGCKVNVEALPTSVTMSRANKLELPMFLQSSGADHGDVGVALEYVFSHPKNNPFRKVNMQTYDSERFFKPLYEALAATDDSQREALYRDTLKVMHEEVGVIPSQLMMGTWAVRKGFKLAGRFDERLYATDLSQ</sequence>
<dbReference type="Gene3D" id="3.10.105.10">
    <property type="entry name" value="Dipeptide-binding Protein, Domain 3"/>
    <property type="match status" value="1"/>
</dbReference>
<comment type="similarity">
    <text evidence="1">Belongs to the bacterial solute-binding protein 5 family.</text>
</comment>
<dbReference type="Gene3D" id="3.90.76.10">
    <property type="entry name" value="Dipeptide-binding Protein, Domain 1"/>
    <property type="match status" value="1"/>
</dbReference>
<comment type="caution">
    <text evidence="6">The sequence shown here is derived from an EMBL/GenBank/DDBJ whole genome shotgun (WGS) entry which is preliminary data.</text>
</comment>
<feature type="signal peptide" evidence="4">
    <location>
        <begin position="1"/>
        <end position="26"/>
    </location>
</feature>
<dbReference type="GO" id="GO:0030288">
    <property type="term" value="C:outer membrane-bounded periplasmic space"/>
    <property type="evidence" value="ECO:0007669"/>
    <property type="project" value="UniProtKB-ARBA"/>
</dbReference>
<protein>
    <submittedName>
        <fullName evidence="6">Peptide/nickel transport system substrate-binding protein</fullName>
    </submittedName>
</protein>
<keyword evidence="7" id="KW-1185">Reference proteome</keyword>
<dbReference type="GO" id="GO:0015833">
    <property type="term" value="P:peptide transport"/>
    <property type="evidence" value="ECO:0007669"/>
    <property type="project" value="TreeGrafter"/>
</dbReference>
<dbReference type="OrthoDB" id="9801799at2"/>
<dbReference type="Gene3D" id="3.40.190.10">
    <property type="entry name" value="Periplasmic binding protein-like II"/>
    <property type="match status" value="1"/>
</dbReference>
<evidence type="ECO:0000256" key="4">
    <source>
        <dbReference type="SAM" id="SignalP"/>
    </source>
</evidence>
<dbReference type="EMBL" id="SNXS01000010">
    <property type="protein sequence ID" value="TDP61855.1"/>
    <property type="molecule type" value="Genomic_DNA"/>
</dbReference>
<dbReference type="InParanoid" id="A0A4R6QJG6"/>
<keyword evidence="2" id="KW-0813">Transport</keyword>
<evidence type="ECO:0000256" key="2">
    <source>
        <dbReference type="ARBA" id="ARBA00022448"/>
    </source>
</evidence>
<keyword evidence="3 4" id="KW-0732">Signal</keyword>
<organism evidence="6 7">
    <name type="scientific">Roseateles toxinivorans</name>
    <dbReference type="NCBI Taxonomy" id="270368"/>
    <lineage>
        <taxon>Bacteria</taxon>
        <taxon>Pseudomonadati</taxon>
        <taxon>Pseudomonadota</taxon>
        <taxon>Betaproteobacteria</taxon>
        <taxon>Burkholderiales</taxon>
        <taxon>Sphaerotilaceae</taxon>
        <taxon>Roseateles</taxon>
    </lineage>
</organism>
<feature type="domain" description="Solute-binding protein family 5" evidence="5">
    <location>
        <begin position="70"/>
        <end position="441"/>
    </location>
</feature>
<dbReference type="Pfam" id="PF00496">
    <property type="entry name" value="SBP_bac_5"/>
    <property type="match status" value="1"/>
</dbReference>